<dbReference type="Gene3D" id="1.25.40.20">
    <property type="entry name" value="Ankyrin repeat-containing domain"/>
    <property type="match status" value="1"/>
</dbReference>
<keyword evidence="2" id="KW-0472">Membrane</keyword>
<comment type="caution">
    <text evidence="3">The sequence shown here is derived from an EMBL/GenBank/DDBJ whole genome shotgun (WGS) entry which is preliminary data.</text>
</comment>
<protein>
    <recommendedName>
        <fullName evidence="5">PGG domain-containing protein</fullName>
    </recommendedName>
</protein>
<reference evidence="3 4" key="1">
    <citation type="journal article" date="2023" name="Plants (Basel)">
        <title>Bridging the Gap: Combining Genomics and Transcriptomics Approaches to Understand Stylosanthes scabra, an Orphan Legume from the Brazilian Caatinga.</title>
        <authorList>
            <person name="Ferreira-Neto J.R.C."/>
            <person name="da Silva M.D."/>
            <person name="Binneck E."/>
            <person name="de Melo N.F."/>
            <person name="da Silva R.H."/>
            <person name="de Melo A.L.T.M."/>
            <person name="Pandolfi V."/>
            <person name="Bustamante F.O."/>
            <person name="Brasileiro-Vidal A.C."/>
            <person name="Benko-Iseppon A.M."/>
        </authorList>
    </citation>
    <scope>NUCLEOTIDE SEQUENCE [LARGE SCALE GENOMIC DNA]</scope>
    <source>
        <tissue evidence="3">Leaves</tissue>
    </source>
</reference>
<dbReference type="SUPFAM" id="SSF48403">
    <property type="entry name" value="Ankyrin repeat"/>
    <property type="match status" value="1"/>
</dbReference>
<evidence type="ECO:0000256" key="1">
    <source>
        <dbReference type="ARBA" id="ARBA00004202"/>
    </source>
</evidence>
<name>A0ABU6VL50_9FABA</name>
<sequence length="354" mass="40069">MTKDSPHWKLLSTFDRNHPGYGDLFRSLFKLMEEEESPNYERISNAMFDAAKLGNDMVLECIFRFNPNLFTKVNRDGQSLLHVAILYRQASIYQLIMSKSVYKNAMLQVVDNDGNNVLHLAGRLVAEERFRSMVLLMCSEERWFKGVEEIVPATFKRMENKDGKTPEKLFYKEHTQQSGKAIDDLNQVANTLLVVGTLIVTLGITGALTIRTNTIQGRLPMFDEKTWKQRLDYVSSLQQRLLTGNVFLVIALGVLCTFAFMSGDILATIVVLMDSMAMGGHDLTSELEKSTQTKVAAGGWVRMARGNRKLCWRRGGGRHGWKRVMHGGVRWGRGDTLACRGGWVVYGGNQHRLL</sequence>
<dbReference type="EMBL" id="JASCZI010151650">
    <property type="protein sequence ID" value="MED6173889.1"/>
    <property type="molecule type" value="Genomic_DNA"/>
</dbReference>
<dbReference type="InterPro" id="IPR036770">
    <property type="entry name" value="Ankyrin_rpt-contain_sf"/>
</dbReference>
<keyword evidence="4" id="KW-1185">Reference proteome</keyword>
<keyword evidence="2" id="KW-1133">Transmembrane helix</keyword>
<dbReference type="PANTHER" id="PTHR24177:SF473">
    <property type="entry name" value="PROTEIN, PUTATIVE-RELATED"/>
    <property type="match status" value="1"/>
</dbReference>
<comment type="subcellular location">
    <subcellularLocation>
        <location evidence="1">Cell membrane</location>
        <topology evidence="1">Peripheral membrane protein</topology>
    </subcellularLocation>
</comment>
<evidence type="ECO:0000313" key="3">
    <source>
        <dbReference type="EMBL" id="MED6173889.1"/>
    </source>
</evidence>
<dbReference type="Proteomes" id="UP001341840">
    <property type="component" value="Unassembled WGS sequence"/>
</dbReference>
<feature type="transmembrane region" description="Helical" evidence="2">
    <location>
        <begin position="246"/>
        <end position="272"/>
    </location>
</feature>
<gene>
    <name evidence="3" type="ORF">PIB30_063918</name>
</gene>
<evidence type="ECO:0000313" key="4">
    <source>
        <dbReference type="Proteomes" id="UP001341840"/>
    </source>
</evidence>
<proteinExistence type="predicted"/>
<dbReference type="PANTHER" id="PTHR24177">
    <property type="entry name" value="CASKIN"/>
    <property type="match status" value="1"/>
</dbReference>
<accession>A0ABU6VL50</accession>
<evidence type="ECO:0000256" key="2">
    <source>
        <dbReference type="SAM" id="Phobius"/>
    </source>
</evidence>
<keyword evidence="2" id="KW-0812">Transmembrane</keyword>
<feature type="transmembrane region" description="Helical" evidence="2">
    <location>
        <begin position="188"/>
        <end position="210"/>
    </location>
</feature>
<organism evidence="3 4">
    <name type="scientific">Stylosanthes scabra</name>
    <dbReference type="NCBI Taxonomy" id="79078"/>
    <lineage>
        <taxon>Eukaryota</taxon>
        <taxon>Viridiplantae</taxon>
        <taxon>Streptophyta</taxon>
        <taxon>Embryophyta</taxon>
        <taxon>Tracheophyta</taxon>
        <taxon>Spermatophyta</taxon>
        <taxon>Magnoliopsida</taxon>
        <taxon>eudicotyledons</taxon>
        <taxon>Gunneridae</taxon>
        <taxon>Pentapetalae</taxon>
        <taxon>rosids</taxon>
        <taxon>fabids</taxon>
        <taxon>Fabales</taxon>
        <taxon>Fabaceae</taxon>
        <taxon>Papilionoideae</taxon>
        <taxon>50 kb inversion clade</taxon>
        <taxon>dalbergioids sensu lato</taxon>
        <taxon>Dalbergieae</taxon>
        <taxon>Pterocarpus clade</taxon>
        <taxon>Stylosanthes</taxon>
    </lineage>
</organism>
<evidence type="ECO:0008006" key="5">
    <source>
        <dbReference type="Google" id="ProtNLM"/>
    </source>
</evidence>